<evidence type="ECO:0008006" key="5">
    <source>
        <dbReference type="Google" id="ProtNLM"/>
    </source>
</evidence>
<reference evidence="3 4" key="1">
    <citation type="submission" date="2024-06" db="EMBL/GenBank/DDBJ databases">
        <title>Sorghum-associated microbial communities from plants grown in Nebraska, USA.</title>
        <authorList>
            <person name="Schachtman D."/>
        </authorList>
    </citation>
    <scope>NUCLEOTIDE SEQUENCE [LARGE SCALE GENOMIC DNA]</scope>
    <source>
        <strain evidence="3 4">2857</strain>
    </source>
</reference>
<dbReference type="Proteomes" id="UP001549257">
    <property type="component" value="Unassembled WGS sequence"/>
</dbReference>
<proteinExistence type="predicted"/>
<name>A0ABV2QPB4_9MICO</name>
<dbReference type="EMBL" id="JBEPSJ010000002">
    <property type="protein sequence ID" value="MET4582708.1"/>
    <property type="molecule type" value="Genomic_DNA"/>
</dbReference>
<keyword evidence="2" id="KW-1133">Transmembrane helix</keyword>
<evidence type="ECO:0000256" key="1">
    <source>
        <dbReference type="SAM" id="MobiDB-lite"/>
    </source>
</evidence>
<protein>
    <recommendedName>
        <fullName evidence="5">DUF4129 domain-containing protein</fullName>
    </recommendedName>
</protein>
<evidence type="ECO:0000313" key="3">
    <source>
        <dbReference type="EMBL" id="MET4582708.1"/>
    </source>
</evidence>
<gene>
    <name evidence="3" type="ORF">ABIE21_002218</name>
</gene>
<keyword evidence="4" id="KW-1185">Reference proteome</keyword>
<evidence type="ECO:0000313" key="4">
    <source>
        <dbReference type="Proteomes" id="UP001549257"/>
    </source>
</evidence>
<feature type="transmembrane region" description="Helical" evidence="2">
    <location>
        <begin position="161"/>
        <end position="186"/>
    </location>
</feature>
<organism evidence="3 4">
    <name type="scientific">Conyzicola nivalis</name>
    <dbReference type="NCBI Taxonomy" id="1477021"/>
    <lineage>
        <taxon>Bacteria</taxon>
        <taxon>Bacillati</taxon>
        <taxon>Actinomycetota</taxon>
        <taxon>Actinomycetes</taxon>
        <taxon>Micrococcales</taxon>
        <taxon>Microbacteriaceae</taxon>
        <taxon>Conyzicola</taxon>
    </lineage>
</organism>
<comment type="caution">
    <text evidence="3">The sequence shown here is derived from an EMBL/GenBank/DDBJ whole genome shotgun (WGS) entry which is preliminary data.</text>
</comment>
<keyword evidence="2" id="KW-0472">Membrane</keyword>
<dbReference type="RefSeq" id="WP_354024881.1">
    <property type="nucleotide sequence ID" value="NZ_JBEPSJ010000002.1"/>
</dbReference>
<accession>A0ABV2QPB4</accession>
<feature type="transmembrane region" description="Helical" evidence="2">
    <location>
        <begin position="233"/>
        <end position="250"/>
    </location>
</feature>
<keyword evidence="2" id="KW-0812">Transmembrane</keyword>
<evidence type="ECO:0000256" key="2">
    <source>
        <dbReference type="SAM" id="Phobius"/>
    </source>
</evidence>
<sequence>MPRYNRDVKNSLNNIERSMQATEQSATRSAQSGATTARATQSAATGAWVGAGFQAVTAFQAARAARAAEEQLALQQAMAERQQNMEEQATWHQFSMWRQSAEGIAFLAWRDPAFRLAQFLRNRDSEWLQGWARAIGRAQAEIPEGEKQRVRQHPARLKQTGLLAASIAAFVLAGLFALGLLVQIFVSSMAQSAPDNGDFTYEQCLATLSDPDNLLLSQSDCDAIRPAGPPVQLAVPLALSLGAGIVLLVVRRAKRRAARADQTVANEAQARVERWGFDPLAVGQGYTGFAWSQSPDADGYADRLMALALYDGHGRPPTESQLIAIDVPASWSPQENHPEEVNELLERFARERPAAG</sequence>
<feature type="region of interest" description="Disordered" evidence="1">
    <location>
        <begin position="19"/>
        <end position="38"/>
    </location>
</feature>
<feature type="compositionally biased region" description="Low complexity" evidence="1">
    <location>
        <begin position="25"/>
        <end position="38"/>
    </location>
</feature>